<dbReference type="InterPro" id="IPR039284">
    <property type="entry name" value="CCDC159/163"/>
</dbReference>
<gene>
    <name evidence="3" type="ORF">NDU88_001315</name>
</gene>
<feature type="coiled-coil region" evidence="1">
    <location>
        <begin position="169"/>
        <end position="233"/>
    </location>
</feature>
<reference evidence="3" key="1">
    <citation type="journal article" date="2022" name="bioRxiv">
        <title>Sequencing and chromosome-scale assembly of the giantPleurodeles waltlgenome.</title>
        <authorList>
            <person name="Brown T."/>
            <person name="Elewa A."/>
            <person name="Iarovenko S."/>
            <person name="Subramanian E."/>
            <person name="Araus A.J."/>
            <person name="Petzold A."/>
            <person name="Susuki M."/>
            <person name="Suzuki K.-i.T."/>
            <person name="Hayashi T."/>
            <person name="Toyoda A."/>
            <person name="Oliveira C."/>
            <person name="Osipova E."/>
            <person name="Leigh N.D."/>
            <person name="Simon A."/>
            <person name="Yun M.H."/>
        </authorList>
    </citation>
    <scope>NUCLEOTIDE SEQUENCE</scope>
    <source>
        <strain evidence="3">20211129_DDA</strain>
        <tissue evidence="3">Liver</tissue>
    </source>
</reference>
<dbReference type="PANTHER" id="PTHR34533:SF3">
    <property type="entry name" value="BICD FAMILY-LIKE CARGO ADAPTER 2"/>
    <property type="match status" value="1"/>
</dbReference>
<comment type="caution">
    <text evidence="3">The sequence shown here is derived from an EMBL/GenBank/DDBJ whole genome shotgun (WGS) entry which is preliminary data.</text>
</comment>
<dbReference type="AlphaFoldDB" id="A0AAV7SZ44"/>
<dbReference type="PANTHER" id="PTHR34533">
    <property type="entry name" value="TRANSMEMBRANE PROTEIN CCDC163"/>
    <property type="match status" value="1"/>
</dbReference>
<dbReference type="Proteomes" id="UP001066276">
    <property type="component" value="Chromosome 4_1"/>
</dbReference>
<keyword evidence="4" id="KW-1185">Reference proteome</keyword>
<feature type="region of interest" description="Disordered" evidence="2">
    <location>
        <begin position="1"/>
        <end position="70"/>
    </location>
</feature>
<feature type="compositionally biased region" description="Polar residues" evidence="2">
    <location>
        <begin position="416"/>
        <end position="427"/>
    </location>
</feature>
<dbReference type="EMBL" id="JANPWB010000007">
    <property type="protein sequence ID" value="KAJ1169422.1"/>
    <property type="molecule type" value="Genomic_DNA"/>
</dbReference>
<name>A0AAV7SZ44_PLEWA</name>
<proteinExistence type="predicted"/>
<organism evidence="3 4">
    <name type="scientific">Pleurodeles waltl</name>
    <name type="common">Iberian ribbed newt</name>
    <dbReference type="NCBI Taxonomy" id="8319"/>
    <lineage>
        <taxon>Eukaryota</taxon>
        <taxon>Metazoa</taxon>
        <taxon>Chordata</taxon>
        <taxon>Craniata</taxon>
        <taxon>Vertebrata</taxon>
        <taxon>Euteleostomi</taxon>
        <taxon>Amphibia</taxon>
        <taxon>Batrachia</taxon>
        <taxon>Caudata</taxon>
        <taxon>Salamandroidea</taxon>
        <taxon>Salamandridae</taxon>
        <taxon>Pleurodelinae</taxon>
        <taxon>Pleurodeles</taxon>
    </lineage>
</organism>
<evidence type="ECO:0000256" key="1">
    <source>
        <dbReference type="SAM" id="Coils"/>
    </source>
</evidence>
<keyword evidence="1" id="KW-0175">Coiled coil</keyword>
<protein>
    <submittedName>
        <fullName evidence="3">Uncharacterized protein</fullName>
    </submittedName>
</protein>
<feature type="compositionally biased region" description="Basic and acidic residues" evidence="2">
    <location>
        <begin position="443"/>
        <end position="452"/>
    </location>
</feature>
<feature type="region of interest" description="Disordered" evidence="2">
    <location>
        <begin position="351"/>
        <end position="452"/>
    </location>
</feature>
<evidence type="ECO:0000313" key="3">
    <source>
        <dbReference type="EMBL" id="KAJ1169422.1"/>
    </source>
</evidence>
<accession>A0AAV7SZ44</accession>
<evidence type="ECO:0000313" key="4">
    <source>
        <dbReference type="Proteomes" id="UP001066276"/>
    </source>
</evidence>
<sequence>MSPTANAVSRFRPQRRARDSEPPLAIRHVLPALPLAGNRDQERQKENVQPLDPPLAAQSPPSPLAERNQRSHQAHLITVEAMNWATQINSILTATDSNVATIKQRLNPDRSFPKEPLFEKLSVNKGYFNDSLDRPWEFCTTCADSAHSSMSLKDLAAINNQLASQAKIIASLNQTVMRLEKDREHQRQRIHSLEEEVQRLQNTARSSSDAVLERRMEDLRRELSSELRHLREQVLEIPDRGQSSVLNLIEEINESKRTIWKESESVRREIDQLKQKIRRQEEDLLQHMSASHETRRGHDQNSKMLEDLLENYKRNSMDLNRAKSESQQTQLELQHIKITISNIKDEIEKLHAKGNLRLPPTRKERSRRVKTAPSKKSTVSSSGEDDSDPELSFGDISSEEVSSPLDIGTGGRKHSFQLTSRTSSDLETGTRRDLDSDLDDYDLDGRDLSNDLERLSHGAPELSFSDL</sequence>
<evidence type="ECO:0000256" key="2">
    <source>
        <dbReference type="SAM" id="MobiDB-lite"/>
    </source>
</evidence>